<gene>
    <name evidence="8" type="ORF">GCM10017786_09640</name>
</gene>
<evidence type="ECO:0000256" key="5">
    <source>
        <dbReference type="ARBA" id="ARBA00023284"/>
    </source>
</evidence>
<dbReference type="Pfam" id="PF08534">
    <property type="entry name" value="Redoxin"/>
    <property type="match status" value="1"/>
</dbReference>
<dbReference type="PROSITE" id="PS51352">
    <property type="entry name" value="THIOREDOXIN_2"/>
    <property type="match status" value="1"/>
</dbReference>
<dbReference type="InterPro" id="IPR050553">
    <property type="entry name" value="Thioredoxin_ResA/DsbE_sf"/>
</dbReference>
<keyword evidence="3" id="KW-0812">Transmembrane</keyword>
<evidence type="ECO:0000256" key="4">
    <source>
        <dbReference type="ARBA" id="ARBA00023157"/>
    </source>
</evidence>
<keyword evidence="3" id="KW-0735">Signal-anchor</keyword>
<dbReference type="PANTHER" id="PTHR42852">
    <property type="entry name" value="THIOL:DISULFIDE INTERCHANGE PROTEIN DSBE"/>
    <property type="match status" value="1"/>
</dbReference>
<evidence type="ECO:0000259" key="7">
    <source>
        <dbReference type="PROSITE" id="PS51352"/>
    </source>
</evidence>
<keyword evidence="6" id="KW-0732">Signal</keyword>
<proteinExistence type="predicted"/>
<keyword evidence="9" id="KW-1185">Reference proteome</keyword>
<evidence type="ECO:0000256" key="2">
    <source>
        <dbReference type="ARBA" id="ARBA00022748"/>
    </source>
</evidence>
<feature type="chain" id="PRO_5046808544" evidence="6">
    <location>
        <begin position="21"/>
        <end position="191"/>
    </location>
</feature>
<sequence length="191" mass="20679">MNWGRLRAAGALLAASLAIAVSGCSAETNAGTFHFVSPGGQTRIFYQPDERQRIANLTGPSVTEPESALSLDSYSGRVVVLNVWGSWCPPCRTETPALKRLSETYPDVAVLGVNVRDDRDAAADFMRAFDVNYPSLFDESGRILLNLRGIPLSAVPVTLVVDKRQRVASVFLGAVLDTDLHPALREVLAEH</sequence>
<evidence type="ECO:0000313" key="9">
    <source>
        <dbReference type="Proteomes" id="UP000605897"/>
    </source>
</evidence>
<evidence type="ECO:0000256" key="6">
    <source>
        <dbReference type="SAM" id="SignalP"/>
    </source>
</evidence>
<evidence type="ECO:0000256" key="1">
    <source>
        <dbReference type="ARBA" id="ARBA00004196"/>
    </source>
</evidence>
<evidence type="ECO:0000313" key="8">
    <source>
        <dbReference type="EMBL" id="GHE81330.1"/>
    </source>
</evidence>
<dbReference type="Proteomes" id="UP000605897">
    <property type="component" value="Unassembled WGS sequence"/>
</dbReference>
<organism evidence="8 9">
    <name type="scientific">Amycolatopsis deserti</name>
    <dbReference type="NCBI Taxonomy" id="185696"/>
    <lineage>
        <taxon>Bacteria</taxon>
        <taxon>Bacillati</taxon>
        <taxon>Actinomycetota</taxon>
        <taxon>Actinomycetes</taxon>
        <taxon>Pseudonocardiales</taxon>
        <taxon>Pseudonocardiaceae</taxon>
        <taxon>Amycolatopsis</taxon>
    </lineage>
</organism>
<dbReference type="InterPro" id="IPR013766">
    <property type="entry name" value="Thioredoxin_domain"/>
</dbReference>
<accession>A0ABQ3IFL7</accession>
<dbReference type="PROSITE" id="PS51257">
    <property type="entry name" value="PROKAR_LIPOPROTEIN"/>
    <property type="match status" value="1"/>
</dbReference>
<evidence type="ECO:0000256" key="3">
    <source>
        <dbReference type="ARBA" id="ARBA00022968"/>
    </source>
</evidence>
<dbReference type="RefSeq" id="WP_191243221.1">
    <property type="nucleotide sequence ID" value="NZ_BNAU01000001.1"/>
</dbReference>
<dbReference type="PANTHER" id="PTHR42852:SF6">
    <property type="entry name" value="THIOL:DISULFIDE INTERCHANGE PROTEIN DSBE"/>
    <property type="match status" value="1"/>
</dbReference>
<dbReference type="SUPFAM" id="SSF52833">
    <property type="entry name" value="Thioredoxin-like"/>
    <property type="match status" value="1"/>
</dbReference>
<comment type="subcellular location">
    <subcellularLocation>
        <location evidence="1">Cell envelope</location>
    </subcellularLocation>
</comment>
<keyword evidence="2" id="KW-0201">Cytochrome c-type biogenesis</keyword>
<dbReference type="Gene3D" id="3.40.30.10">
    <property type="entry name" value="Glutaredoxin"/>
    <property type="match status" value="1"/>
</dbReference>
<reference evidence="9" key="1">
    <citation type="journal article" date="2019" name="Int. J. Syst. Evol. Microbiol.">
        <title>The Global Catalogue of Microorganisms (GCM) 10K type strain sequencing project: providing services to taxonomists for standard genome sequencing and annotation.</title>
        <authorList>
            <consortium name="The Broad Institute Genomics Platform"/>
            <consortium name="The Broad Institute Genome Sequencing Center for Infectious Disease"/>
            <person name="Wu L."/>
            <person name="Ma J."/>
        </authorList>
    </citation>
    <scope>NUCLEOTIDE SEQUENCE [LARGE SCALE GENOMIC DNA]</scope>
    <source>
        <strain evidence="9">CGMCC 4.7677</strain>
    </source>
</reference>
<dbReference type="EMBL" id="BNAU01000001">
    <property type="protein sequence ID" value="GHE81330.1"/>
    <property type="molecule type" value="Genomic_DNA"/>
</dbReference>
<dbReference type="PROSITE" id="PS00194">
    <property type="entry name" value="THIOREDOXIN_1"/>
    <property type="match status" value="1"/>
</dbReference>
<protein>
    <submittedName>
        <fullName evidence="8">Alkyl hydroperoxide reductase</fullName>
    </submittedName>
</protein>
<keyword evidence="4" id="KW-1015">Disulfide bond</keyword>
<dbReference type="InterPro" id="IPR013740">
    <property type="entry name" value="Redoxin"/>
</dbReference>
<dbReference type="InterPro" id="IPR036249">
    <property type="entry name" value="Thioredoxin-like_sf"/>
</dbReference>
<feature type="domain" description="Thioredoxin" evidence="7">
    <location>
        <begin position="48"/>
        <end position="189"/>
    </location>
</feature>
<name>A0ABQ3IFL7_9PSEU</name>
<keyword evidence="5" id="KW-0676">Redox-active center</keyword>
<dbReference type="InterPro" id="IPR017937">
    <property type="entry name" value="Thioredoxin_CS"/>
</dbReference>
<comment type="caution">
    <text evidence="8">The sequence shown here is derived from an EMBL/GenBank/DDBJ whole genome shotgun (WGS) entry which is preliminary data.</text>
</comment>
<feature type="signal peptide" evidence="6">
    <location>
        <begin position="1"/>
        <end position="20"/>
    </location>
</feature>
<dbReference type="CDD" id="cd02966">
    <property type="entry name" value="TlpA_like_family"/>
    <property type="match status" value="1"/>
</dbReference>